<dbReference type="InterPro" id="IPR036396">
    <property type="entry name" value="Cyt_P450_sf"/>
</dbReference>
<dbReference type="Pfam" id="PF00067">
    <property type="entry name" value="p450"/>
    <property type="match status" value="1"/>
</dbReference>
<sequence length="397" mass="43897">MSERLNLVHPEVLANPYPYYAKLRRDAPVSQVEPGGLWAVTRYADVIHVFKNPQVFSSSGLQRLMEPSWLGYNPMAHSLMVMDAPHHGRARALVSRAFGTSTVARLEPMLRATSEKLVSALIAERSVDFIPAMALPLPAAAIGHLLGLDASLHSRFKHWSDQLAFISATADSDLEGQQRIRHTLQEMEHYLRDVVEARRREPSDDMVGGLVQARVDGEALTDKELVSFLFLLLAAGLETTVNLLGNAVMLLADMPELLERLRAEPALVPSFIEEVMRYETPGKATFRLTLEETELGGVRLPRHSLLVILMGAACRDEAYVPNAEKFLLGREGQGNLPFGHGAHFCLGAALARLEARVALEALLPRIRGLSRKQEPLRWIPSIQVRGLTTLPVEVVPA</sequence>
<dbReference type="InterPro" id="IPR017972">
    <property type="entry name" value="Cyt_P450_CS"/>
</dbReference>
<dbReference type="PANTHER" id="PTHR46696:SF4">
    <property type="entry name" value="BIOTIN BIOSYNTHESIS CYTOCHROME P450"/>
    <property type="match status" value="1"/>
</dbReference>
<reference evidence="3 4" key="1">
    <citation type="submission" date="2019-08" db="EMBL/GenBank/DDBJ databases">
        <title>Archangium and Cystobacter genomes.</title>
        <authorList>
            <person name="Chen I.-C.K."/>
            <person name="Wielgoss S."/>
        </authorList>
    </citation>
    <scope>NUCLEOTIDE SEQUENCE [LARGE SCALE GENOMIC DNA]</scope>
    <source>
        <strain evidence="3 4">Cbm 6</strain>
    </source>
</reference>
<dbReference type="InterPro" id="IPR002397">
    <property type="entry name" value="Cyt_P450_B"/>
</dbReference>
<evidence type="ECO:0000256" key="2">
    <source>
        <dbReference type="RuleBase" id="RU000461"/>
    </source>
</evidence>
<keyword evidence="2" id="KW-0349">Heme</keyword>
<organism evidence="3 4">
    <name type="scientific">Archangium minus</name>
    <dbReference type="NCBI Taxonomy" id="83450"/>
    <lineage>
        <taxon>Bacteria</taxon>
        <taxon>Pseudomonadati</taxon>
        <taxon>Myxococcota</taxon>
        <taxon>Myxococcia</taxon>
        <taxon>Myxococcales</taxon>
        <taxon>Cystobacterineae</taxon>
        <taxon>Archangiaceae</taxon>
        <taxon>Archangium</taxon>
    </lineage>
</organism>
<dbReference type="RefSeq" id="WP_395820275.1">
    <property type="nucleotide sequence ID" value="NZ_CP043494.1"/>
</dbReference>
<gene>
    <name evidence="3" type="ORF">F0U60_16060</name>
</gene>
<dbReference type="InterPro" id="IPR001128">
    <property type="entry name" value="Cyt_P450"/>
</dbReference>
<protein>
    <submittedName>
        <fullName evidence="3">Cytochrome P450</fullName>
    </submittedName>
</protein>
<keyword evidence="2" id="KW-0560">Oxidoreductase</keyword>
<dbReference type="PRINTS" id="PR00359">
    <property type="entry name" value="BP450"/>
</dbReference>
<comment type="similarity">
    <text evidence="1 2">Belongs to the cytochrome P450 family.</text>
</comment>
<proteinExistence type="inferred from homology"/>
<evidence type="ECO:0000256" key="1">
    <source>
        <dbReference type="ARBA" id="ARBA00010617"/>
    </source>
</evidence>
<evidence type="ECO:0000313" key="3">
    <source>
        <dbReference type="EMBL" id="WNG45446.1"/>
    </source>
</evidence>
<dbReference type="PRINTS" id="PR00385">
    <property type="entry name" value="P450"/>
</dbReference>
<dbReference type="SUPFAM" id="SSF48264">
    <property type="entry name" value="Cytochrome P450"/>
    <property type="match status" value="1"/>
</dbReference>
<keyword evidence="2" id="KW-0503">Monooxygenase</keyword>
<dbReference type="PROSITE" id="PS00086">
    <property type="entry name" value="CYTOCHROME_P450"/>
    <property type="match status" value="1"/>
</dbReference>
<name>A0ABY9WRR4_9BACT</name>
<dbReference type="PANTHER" id="PTHR46696">
    <property type="entry name" value="P450, PUTATIVE (EUROFUNG)-RELATED"/>
    <property type="match status" value="1"/>
</dbReference>
<dbReference type="EMBL" id="CP043494">
    <property type="protein sequence ID" value="WNG45446.1"/>
    <property type="molecule type" value="Genomic_DNA"/>
</dbReference>
<dbReference type="Gene3D" id="1.10.630.10">
    <property type="entry name" value="Cytochrome P450"/>
    <property type="match status" value="1"/>
</dbReference>
<keyword evidence="2" id="KW-0408">Iron</keyword>
<dbReference type="Proteomes" id="UP001611383">
    <property type="component" value="Chromosome"/>
</dbReference>
<keyword evidence="2" id="KW-0479">Metal-binding</keyword>
<keyword evidence="4" id="KW-1185">Reference proteome</keyword>
<accession>A0ABY9WRR4</accession>
<evidence type="ECO:0000313" key="4">
    <source>
        <dbReference type="Proteomes" id="UP001611383"/>
    </source>
</evidence>